<evidence type="ECO:0000313" key="8">
    <source>
        <dbReference type="Proteomes" id="UP000059188"/>
    </source>
</evidence>
<dbReference type="Gene3D" id="3.40.50.300">
    <property type="entry name" value="P-loop containing nucleotide triphosphate hydrolases"/>
    <property type="match status" value="1"/>
</dbReference>
<accession>A0A0B7FAB9</accession>
<dbReference type="PANTHER" id="PTHR45709">
    <property type="entry name" value="LARGE SUBUNIT GTPASE 1 HOMOLOG-RELATED"/>
    <property type="match status" value="1"/>
</dbReference>
<feature type="region of interest" description="Disordered" evidence="5">
    <location>
        <begin position="576"/>
        <end position="630"/>
    </location>
</feature>
<name>A0A0B7FAB9_THACB</name>
<dbReference type="SUPFAM" id="SSF52540">
    <property type="entry name" value="P-loop containing nucleoside triphosphate hydrolases"/>
    <property type="match status" value="1"/>
</dbReference>
<dbReference type="PRINTS" id="PR00326">
    <property type="entry name" value="GTP1OBG"/>
</dbReference>
<evidence type="ECO:0000313" key="7">
    <source>
        <dbReference type="EMBL" id="CEL53879.1"/>
    </source>
</evidence>
<evidence type="ECO:0000256" key="3">
    <source>
        <dbReference type="ARBA" id="ARBA00037770"/>
    </source>
</evidence>
<feature type="domain" description="G" evidence="6">
    <location>
        <begin position="380"/>
        <end position="434"/>
    </location>
</feature>
<dbReference type="GO" id="GO:0003924">
    <property type="term" value="F:GTPase activity"/>
    <property type="evidence" value="ECO:0007669"/>
    <property type="project" value="InterPro"/>
</dbReference>
<comment type="function">
    <text evidence="3">Possible regulatory or functional link with the histocompatibility cluster.</text>
</comment>
<evidence type="ECO:0000256" key="1">
    <source>
        <dbReference type="ARBA" id="ARBA00022741"/>
    </source>
</evidence>
<feature type="compositionally biased region" description="Acidic residues" evidence="5">
    <location>
        <begin position="602"/>
        <end position="623"/>
    </location>
</feature>
<evidence type="ECO:0000256" key="2">
    <source>
        <dbReference type="ARBA" id="ARBA00023134"/>
    </source>
</evidence>
<keyword evidence="2" id="KW-0342">GTP-binding</keyword>
<dbReference type="InterPro" id="IPR043358">
    <property type="entry name" value="GNL1-like"/>
</dbReference>
<dbReference type="OrthoDB" id="61815at2759"/>
<feature type="region of interest" description="Disordered" evidence="5">
    <location>
        <begin position="336"/>
        <end position="371"/>
    </location>
</feature>
<organism evidence="7 8">
    <name type="scientific">Thanatephorus cucumeris (strain AG1-IB / isolate 7/3/14)</name>
    <name type="common">Lettuce bottom rot fungus</name>
    <name type="synonym">Rhizoctonia solani</name>
    <dbReference type="NCBI Taxonomy" id="1108050"/>
    <lineage>
        <taxon>Eukaryota</taxon>
        <taxon>Fungi</taxon>
        <taxon>Dikarya</taxon>
        <taxon>Basidiomycota</taxon>
        <taxon>Agaricomycotina</taxon>
        <taxon>Agaricomycetes</taxon>
        <taxon>Cantharellales</taxon>
        <taxon>Ceratobasidiaceae</taxon>
        <taxon>Rhizoctonia</taxon>
        <taxon>Rhizoctonia solani AG-1</taxon>
    </lineage>
</organism>
<sequence length="650" mass="72497">MPRRKPFSAKQRKVQLQEKRAIKRGDLPEPVAETNTKKTKRRMGGRRPATDTDAAVATANRARMLISSFLKPSPQFLEVSKKAASTEILVRPIPESSGILPSSICEITDQGLTCPRRPKWRYEMTKKEVEKNEEGLFAKWIKQTDETINTWRQANLIPVQGTSESILPAPTYYERNIEVWRQLWRVCELSSILMVLLDARCPPLHYPPSLDAYIKSLRPARQVILVLTKVDIVGEECANAWSAWLKNRYGNSGVQVVGVQSYEQVSYGEGQGSRTKYQPHMPSQLRDNLREALKIAHTALLEPPLKVKEDQEKLAKWRPLVRAEVNWEAITQENDNKEVSVPVEAKEEEVEGSIEAGTTPHSSTDEDAPSKEYSEDRFLTVGLIGQPNVGKSSLLNALFGEHKVKASRTPGKTKHFQTLFLTPEIRLVDCPGLVLPALVPMELQVLSNVLPIAQIPALPACIRYVGNVMPIEDIFGVDTSMLEVEEVVEDKRTWREGMKPTVKQGPSSEVHKWTALQVMSAYASKRGWMTAKAGRPDSMRAGNAMMRSIVEGRVPWAFWPPGSKVPETSQGIWLKNESTHRDEDDVPSSDDEKENQTSEQDLPSDEEPLVGTDSEESEDEDGDGTVAKATVGRFAALGVASEGDEDTGSE</sequence>
<evidence type="ECO:0000259" key="6">
    <source>
        <dbReference type="Pfam" id="PF01926"/>
    </source>
</evidence>
<dbReference type="EMBL" id="LN679113">
    <property type="protein sequence ID" value="CEL53879.1"/>
    <property type="molecule type" value="Genomic_DNA"/>
</dbReference>
<proteinExistence type="predicted"/>
<dbReference type="Pfam" id="PF01926">
    <property type="entry name" value="MMR_HSR1"/>
    <property type="match status" value="1"/>
</dbReference>
<dbReference type="STRING" id="1108050.A0A0B7FAB9"/>
<dbReference type="Proteomes" id="UP000059188">
    <property type="component" value="Unassembled WGS sequence"/>
</dbReference>
<dbReference type="InterPro" id="IPR006073">
    <property type="entry name" value="GTP-bd"/>
</dbReference>
<dbReference type="PANTHER" id="PTHR45709:SF3">
    <property type="entry name" value="GUANINE NUCLEOTIDE-BINDING PROTEIN-LIKE 1"/>
    <property type="match status" value="1"/>
</dbReference>
<evidence type="ECO:0000256" key="5">
    <source>
        <dbReference type="SAM" id="MobiDB-lite"/>
    </source>
</evidence>
<feature type="compositionally biased region" description="Basic and acidic residues" evidence="5">
    <location>
        <begin position="15"/>
        <end position="27"/>
    </location>
</feature>
<dbReference type="InterPro" id="IPR027417">
    <property type="entry name" value="P-loop_NTPase"/>
</dbReference>
<reference evidence="7 8" key="1">
    <citation type="submission" date="2014-11" db="EMBL/GenBank/DDBJ databases">
        <authorList>
            <person name="Wibberg Daniel"/>
        </authorList>
    </citation>
    <scope>NUCLEOTIDE SEQUENCE [LARGE SCALE GENOMIC DNA]</scope>
    <source>
        <strain evidence="7">Rhizoctonia solani AG1-IB 7/3/14</strain>
    </source>
</reference>
<keyword evidence="1" id="KW-0547">Nucleotide-binding</keyword>
<dbReference type="AlphaFoldDB" id="A0A0B7FAB9"/>
<gene>
    <name evidence="7" type="primary">gnl1</name>
    <name evidence="7" type="ORF">RSOLAG1IB_06661</name>
</gene>
<feature type="compositionally biased region" description="Acidic residues" evidence="5">
    <location>
        <begin position="584"/>
        <end position="593"/>
    </location>
</feature>
<protein>
    <recommendedName>
        <fullName evidence="4">Guanine nucleotide-binding protein-like 1</fullName>
    </recommendedName>
</protein>
<evidence type="ECO:0000256" key="4">
    <source>
        <dbReference type="ARBA" id="ARBA00039902"/>
    </source>
</evidence>
<feature type="region of interest" description="Disordered" evidence="5">
    <location>
        <begin position="1"/>
        <end position="53"/>
    </location>
</feature>
<dbReference type="GO" id="GO:0005525">
    <property type="term" value="F:GTP binding"/>
    <property type="evidence" value="ECO:0007669"/>
    <property type="project" value="UniProtKB-KW"/>
</dbReference>
<feature type="compositionally biased region" description="Basic residues" evidence="5">
    <location>
        <begin position="1"/>
        <end position="13"/>
    </location>
</feature>
<keyword evidence="8" id="KW-1185">Reference proteome</keyword>